<dbReference type="Proteomes" id="UP000323876">
    <property type="component" value="Unassembled WGS sequence"/>
</dbReference>
<sequence>MANLLSAVREGQATVEMKPEDFVYIDRDCEYFKSVIRRIQGIAEQVSRQDKWGLGETTEKMVSGQTVVDRFRQKAKQVGDGNSNDVYTILEQHYKIVEDLQEVHKSARERMMQADSNFAAEFTRLNDTLPDRPPAQLPAGPYLLPDGTGR</sequence>
<accession>A0A5N0EFK4</accession>
<evidence type="ECO:0000313" key="4">
    <source>
        <dbReference type="Proteomes" id="UP000323876"/>
    </source>
</evidence>
<comment type="caution">
    <text evidence="3">The sequence shown here is derived from an EMBL/GenBank/DDBJ whole genome shotgun (WGS) entry which is preliminary data.</text>
</comment>
<dbReference type="AlphaFoldDB" id="A0A5N0EFK4"/>
<evidence type="ECO:0000256" key="2">
    <source>
        <dbReference type="SAM" id="MobiDB-lite"/>
    </source>
</evidence>
<gene>
    <name evidence="3" type="ORF">F3087_17180</name>
</gene>
<feature type="coiled-coil region" evidence="1">
    <location>
        <begin position="90"/>
        <end position="117"/>
    </location>
</feature>
<proteinExistence type="predicted"/>
<protein>
    <submittedName>
        <fullName evidence="3">Uncharacterized protein</fullName>
    </submittedName>
</protein>
<dbReference type="EMBL" id="VXLC01000006">
    <property type="protein sequence ID" value="KAA8887723.1"/>
    <property type="molecule type" value="Genomic_DNA"/>
</dbReference>
<organism evidence="3 4">
    <name type="scientific">Nocardia colli</name>
    <dbReference type="NCBI Taxonomy" id="2545717"/>
    <lineage>
        <taxon>Bacteria</taxon>
        <taxon>Bacillati</taxon>
        <taxon>Actinomycetota</taxon>
        <taxon>Actinomycetes</taxon>
        <taxon>Mycobacteriales</taxon>
        <taxon>Nocardiaceae</taxon>
        <taxon>Nocardia</taxon>
    </lineage>
</organism>
<evidence type="ECO:0000256" key="1">
    <source>
        <dbReference type="SAM" id="Coils"/>
    </source>
</evidence>
<reference evidence="3 4" key="1">
    <citation type="submission" date="2019-09" db="EMBL/GenBank/DDBJ databases">
        <authorList>
            <person name="Wang X."/>
        </authorList>
    </citation>
    <scope>NUCLEOTIDE SEQUENCE [LARGE SCALE GENOMIC DNA]</scope>
    <source>
        <strain evidence="3 4">CICC 11023</strain>
    </source>
</reference>
<keyword evidence="4" id="KW-1185">Reference proteome</keyword>
<dbReference type="OrthoDB" id="4549006at2"/>
<evidence type="ECO:0000313" key="3">
    <source>
        <dbReference type="EMBL" id="KAA8887723.1"/>
    </source>
</evidence>
<keyword evidence="1" id="KW-0175">Coiled coil</keyword>
<feature type="region of interest" description="Disordered" evidence="2">
    <location>
        <begin position="123"/>
        <end position="150"/>
    </location>
</feature>
<name>A0A5N0EFK4_9NOCA</name>